<dbReference type="SUPFAM" id="SSF46689">
    <property type="entry name" value="Homeodomain-like"/>
    <property type="match status" value="2"/>
</dbReference>
<evidence type="ECO:0000259" key="6">
    <source>
        <dbReference type="PROSITE" id="PS50110"/>
    </source>
</evidence>
<dbReference type="InterPro" id="IPR018060">
    <property type="entry name" value="HTH_AraC"/>
</dbReference>
<gene>
    <name evidence="7" type="ORF">M3202_10175</name>
</gene>
<dbReference type="SUPFAM" id="SSF52172">
    <property type="entry name" value="CheY-like"/>
    <property type="match status" value="1"/>
</dbReference>
<feature type="domain" description="Response regulatory" evidence="6">
    <location>
        <begin position="4"/>
        <end position="121"/>
    </location>
</feature>
<dbReference type="InterPro" id="IPR018062">
    <property type="entry name" value="HTH_AraC-typ_CS"/>
</dbReference>
<dbReference type="RefSeq" id="WP_251223233.1">
    <property type="nucleotide sequence ID" value="NZ_JAMBOL010000007.1"/>
</dbReference>
<dbReference type="Gene3D" id="1.10.10.60">
    <property type="entry name" value="Homeodomain-like"/>
    <property type="match status" value="2"/>
</dbReference>
<evidence type="ECO:0000259" key="5">
    <source>
        <dbReference type="PROSITE" id="PS01124"/>
    </source>
</evidence>
<keyword evidence="4" id="KW-0597">Phosphoprotein</keyword>
<dbReference type="CDD" id="cd17536">
    <property type="entry name" value="REC_YesN-like"/>
    <property type="match status" value="1"/>
</dbReference>
<protein>
    <submittedName>
        <fullName evidence="7">Response regulator</fullName>
    </submittedName>
</protein>
<dbReference type="Gene3D" id="3.40.50.2300">
    <property type="match status" value="1"/>
</dbReference>
<accession>A0A9X2DQ59</accession>
<proteinExistence type="predicted"/>
<dbReference type="SMART" id="SM00342">
    <property type="entry name" value="HTH_ARAC"/>
    <property type="match status" value="1"/>
</dbReference>
<keyword evidence="8" id="KW-1185">Reference proteome</keyword>
<dbReference type="PANTHER" id="PTHR43280">
    <property type="entry name" value="ARAC-FAMILY TRANSCRIPTIONAL REGULATOR"/>
    <property type="match status" value="1"/>
</dbReference>
<dbReference type="Pfam" id="PF12833">
    <property type="entry name" value="HTH_18"/>
    <property type="match status" value="1"/>
</dbReference>
<dbReference type="PROSITE" id="PS00041">
    <property type="entry name" value="HTH_ARAC_FAMILY_1"/>
    <property type="match status" value="1"/>
</dbReference>
<dbReference type="GO" id="GO:0000160">
    <property type="term" value="P:phosphorelay signal transduction system"/>
    <property type="evidence" value="ECO:0007669"/>
    <property type="project" value="InterPro"/>
</dbReference>
<dbReference type="InterPro" id="IPR009057">
    <property type="entry name" value="Homeodomain-like_sf"/>
</dbReference>
<dbReference type="Pfam" id="PF00072">
    <property type="entry name" value="Response_reg"/>
    <property type="match status" value="1"/>
</dbReference>
<dbReference type="PRINTS" id="PR00032">
    <property type="entry name" value="HTHARAC"/>
</dbReference>
<reference evidence="7" key="1">
    <citation type="submission" date="2022-05" db="EMBL/GenBank/DDBJ databases">
        <title>Comparative Genomics of Spacecraft Associated Microbes.</title>
        <authorList>
            <person name="Tran M.T."/>
            <person name="Wright A."/>
            <person name="Seuylemezian A."/>
            <person name="Eisen J."/>
            <person name="Coil D."/>
        </authorList>
    </citation>
    <scope>NUCLEOTIDE SEQUENCE</scope>
    <source>
        <strain evidence="7">214.1.1</strain>
    </source>
</reference>
<dbReference type="Proteomes" id="UP001139179">
    <property type="component" value="Unassembled WGS sequence"/>
</dbReference>
<dbReference type="InterPro" id="IPR001789">
    <property type="entry name" value="Sig_transdc_resp-reg_receiver"/>
</dbReference>
<feature type="domain" description="HTH araC/xylS-type" evidence="5">
    <location>
        <begin position="407"/>
        <end position="505"/>
    </location>
</feature>
<dbReference type="PROSITE" id="PS01124">
    <property type="entry name" value="HTH_ARAC_FAMILY_2"/>
    <property type="match status" value="1"/>
</dbReference>
<comment type="caution">
    <text evidence="7">The sequence shown here is derived from an EMBL/GenBank/DDBJ whole genome shotgun (WGS) entry which is preliminary data.</text>
</comment>
<evidence type="ECO:0000256" key="3">
    <source>
        <dbReference type="ARBA" id="ARBA00023163"/>
    </source>
</evidence>
<sequence length="515" mass="59188">MNSTVMVVDDERVIRKTLVKMIEEANGGWSVVGEAGNGEEAIQKMEELSPDLIITDIRMPRMNGIELAKHVYENKQDTRVVILTAYKDFDYAQAAVKYKVTDFLLKPCPPDEVAELLKLVREELLEQKAQAAKQEKINERMIIRSLCLRLPYDPQMANAVETKYAKAEFLLVKVTDFSPHFVVSKPDDLRLVQFSLINIVEELAGLDQSGKSLIPVEYDTFVFMLSRRELNAVRLDELQSKIEALLEISVSIHHVGELSRLEDITRLYSRFYKAGFDSSPDAAASEDVAAYLKHNPTIQELKAKLLAPLMVGEIAHFVALVDDMIKKYEEHSLATVKIEAYSLVYALHSISEKEFQFPLSFNMIEEIATLNESKNKEQVKEWVQRYLADFQKRLEQWKAERSESIIDRVIDYMNQHYMEACQLSDAAASVYLSPKYLSELFKKSTGETFTSYLTKVRIKKAELLLSNTKIKVTEIARMVGYDDPNYFSTVFRKALNCSPNHYRKQKQDIFKKRID</sequence>
<name>A0A9X2DQ59_9BACI</name>
<dbReference type="InterPro" id="IPR020449">
    <property type="entry name" value="Tscrpt_reg_AraC-type_HTH"/>
</dbReference>
<dbReference type="GO" id="GO:0043565">
    <property type="term" value="F:sequence-specific DNA binding"/>
    <property type="evidence" value="ECO:0007669"/>
    <property type="project" value="InterPro"/>
</dbReference>
<feature type="modified residue" description="4-aspartylphosphate" evidence="4">
    <location>
        <position position="56"/>
    </location>
</feature>
<evidence type="ECO:0000256" key="2">
    <source>
        <dbReference type="ARBA" id="ARBA00023125"/>
    </source>
</evidence>
<dbReference type="AlphaFoldDB" id="A0A9X2DQ59"/>
<keyword evidence="1" id="KW-0805">Transcription regulation</keyword>
<dbReference type="PANTHER" id="PTHR43280:SF2">
    <property type="entry name" value="HTH-TYPE TRANSCRIPTIONAL REGULATOR EXSA"/>
    <property type="match status" value="1"/>
</dbReference>
<evidence type="ECO:0000256" key="4">
    <source>
        <dbReference type="PROSITE-ProRule" id="PRU00169"/>
    </source>
</evidence>
<dbReference type="GO" id="GO:0003700">
    <property type="term" value="F:DNA-binding transcription factor activity"/>
    <property type="evidence" value="ECO:0007669"/>
    <property type="project" value="InterPro"/>
</dbReference>
<evidence type="ECO:0000256" key="1">
    <source>
        <dbReference type="ARBA" id="ARBA00023015"/>
    </source>
</evidence>
<organism evidence="7 8">
    <name type="scientific">Halalkalibacter oceani</name>
    <dbReference type="NCBI Taxonomy" id="1653776"/>
    <lineage>
        <taxon>Bacteria</taxon>
        <taxon>Bacillati</taxon>
        <taxon>Bacillota</taxon>
        <taxon>Bacilli</taxon>
        <taxon>Bacillales</taxon>
        <taxon>Bacillaceae</taxon>
        <taxon>Halalkalibacter</taxon>
    </lineage>
</organism>
<dbReference type="SMART" id="SM00448">
    <property type="entry name" value="REC"/>
    <property type="match status" value="1"/>
</dbReference>
<keyword evidence="2" id="KW-0238">DNA-binding</keyword>
<dbReference type="PROSITE" id="PS50110">
    <property type="entry name" value="RESPONSE_REGULATORY"/>
    <property type="match status" value="1"/>
</dbReference>
<dbReference type="EMBL" id="JAMBOL010000007">
    <property type="protein sequence ID" value="MCM3714453.1"/>
    <property type="molecule type" value="Genomic_DNA"/>
</dbReference>
<keyword evidence="3" id="KW-0804">Transcription</keyword>
<dbReference type="InterPro" id="IPR011006">
    <property type="entry name" value="CheY-like_superfamily"/>
</dbReference>
<evidence type="ECO:0000313" key="8">
    <source>
        <dbReference type="Proteomes" id="UP001139179"/>
    </source>
</evidence>
<evidence type="ECO:0000313" key="7">
    <source>
        <dbReference type="EMBL" id="MCM3714453.1"/>
    </source>
</evidence>